<reference evidence="1 2" key="1">
    <citation type="submission" date="2017-02" db="EMBL/GenBank/DDBJ databases">
        <authorList>
            <person name="Peterson S.W."/>
        </authorList>
    </citation>
    <scope>NUCLEOTIDE SEQUENCE [LARGE SCALE GENOMIC DNA]</scope>
    <source>
        <strain evidence="1 2">DSM 22899</strain>
    </source>
</reference>
<dbReference type="Proteomes" id="UP000190541">
    <property type="component" value="Unassembled WGS sequence"/>
</dbReference>
<organism evidence="1 2">
    <name type="scientific">Parapedobacter luteus</name>
    <dbReference type="NCBI Taxonomy" id="623280"/>
    <lineage>
        <taxon>Bacteria</taxon>
        <taxon>Pseudomonadati</taxon>
        <taxon>Bacteroidota</taxon>
        <taxon>Sphingobacteriia</taxon>
        <taxon>Sphingobacteriales</taxon>
        <taxon>Sphingobacteriaceae</taxon>
        <taxon>Parapedobacter</taxon>
    </lineage>
</organism>
<dbReference type="AlphaFoldDB" id="A0A1T5D2A2"/>
<gene>
    <name evidence="1" type="ORF">SAMN05660226_02574</name>
</gene>
<proteinExistence type="predicted"/>
<name>A0A1T5D2A2_9SPHI</name>
<keyword evidence="2" id="KW-1185">Reference proteome</keyword>
<evidence type="ECO:0000313" key="2">
    <source>
        <dbReference type="Proteomes" id="UP000190541"/>
    </source>
</evidence>
<dbReference type="RefSeq" id="WP_079717237.1">
    <property type="nucleotide sequence ID" value="NZ_FUYS01000005.1"/>
</dbReference>
<protein>
    <submittedName>
        <fullName evidence="1">Uncharacterized protein</fullName>
    </submittedName>
</protein>
<sequence length="186" mass="20267">MGMALIACNERNSRSDDSQADSLAAQQTTVPDSLLLVPGQSAGLITLGDTDSSLLNRLGQPDFSNAGMGKAVLVWRGDTTQGYPLSVFTSRDMGNDESARIQQVRVTAPSFRTRQSIHVGSTHQEIASAYPLRLTETYDAMGDPYTIYDTDEGIAFEIAPNNRCIAIIIHKKDVSPPSFLPLRDYQ</sequence>
<evidence type="ECO:0000313" key="1">
    <source>
        <dbReference type="EMBL" id="SKB65888.1"/>
    </source>
</evidence>
<dbReference type="EMBL" id="FUYS01000005">
    <property type="protein sequence ID" value="SKB65888.1"/>
    <property type="molecule type" value="Genomic_DNA"/>
</dbReference>
<dbReference type="OrthoDB" id="1494315at2"/>
<dbReference type="STRING" id="623280.SAMN05660226_02574"/>
<accession>A0A1T5D2A2</accession>